<dbReference type="SFLD" id="SFLDG01129">
    <property type="entry name" value="C1.5:_HAD__Beta-PGM__Phosphata"/>
    <property type="match status" value="1"/>
</dbReference>
<dbReference type="OrthoDB" id="9795007at2"/>
<dbReference type="SFLD" id="SFLDS00003">
    <property type="entry name" value="Haloacid_Dehalogenase"/>
    <property type="match status" value="1"/>
</dbReference>
<dbReference type="InterPro" id="IPR023198">
    <property type="entry name" value="PGP-like_dom2"/>
</dbReference>
<dbReference type="InterPro" id="IPR006439">
    <property type="entry name" value="HAD-SF_hydro_IA"/>
</dbReference>
<dbReference type="NCBIfam" id="TIGR01549">
    <property type="entry name" value="HAD-SF-IA-v1"/>
    <property type="match status" value="1"/>
</dbReference>
<dbReference type="InterPro" id="IPR023214">
    <property type="entry name" value="HAD_sf"/>
</dbReference>
<accession>A0A1H0V425</accession>
<dbReference type="PRINTS" id="PR00413">
    <property type="entry name" value="HADHALOGNASE"/>
</dbReference>
<proteinExistence type="predicted"/>
<reference evidence="1 2" key="1">
    <citation type="submission" date="2016-10" db="EMBL/GenBank/DDBJ databases">
        <authorList>
            <person name="de Groot N.N."/>
        </authorList>
    </citation>
    <scope>NUCLEOTIDE SEQUENCE [LARGE SCALE GENOMIC DNA]</scope>
    <source>
        <strain evidence="1 2">DSM 12130</strain>
    </source>
</reference>
<dbReference type="InterPro" id="IPR036412">
    <property type="entry name" value="HAD-like_sf"/>
</dbReference>
<evidence type="ECO:0000313" key="1">
    <source>
        <dbReference type="EMBL" id="SDP72826.1"/>
    </source>
</evidence>
<dbReference type="STRING" id="91360.SAMN05660330_03846"/>
<organism evidence="1 2">
    <name type="scientific">Desulforhopalus singaporensis</name>
    <dbReference type="NCBI Taxonomy" id="91360"/>
    <lineage>
        <taxon>Bacteria</taxon>
        <taxon>Pseudomonadati</taxon>
        <taxon>Thermodesulfobacteriota</taxon>
        <taxon>Desulfobulbia</taxon>
        <taxon>Desulfobulbales</taxon>
        <taxon>Desulfocapsaceae</taxon>
        <taxon>Desulforhopalus</taxon>
    </lineage>
</organism>
<dbReference type="Pfam" id="PF00702">
    <property type="entry name" value="Hydrolase"/>
    <property type="match status" value="1"/>
</dbReference>
<dbReference type="EMBL" id="FNJI01000040">
    <property type="protein sequence ID" value="SDP72826.1"/>
    <property type="molecule type" value="Genomic_DNA"/>
</dbReference>
<dbReference type="Gene3D" id="3.40.50.1000">
    <property type="entry name" value="HAD superfamily/HAD-like"/>
    <property type="match status" value="1"/>
</dbReference>
<gene>
    <name evidence="1" type="ORF">SAMN05660330_03846</name>
</gene>
<dbReference type="Proteomes" id="UP000199073">
    <property type="component" value="Unassembled WGS sequence"/>
</dbReference>
<dbReference type="NCBIfam" id="TIGR01509">
    <property type="entry name" value="HAD-SF-IA-v3"/>
    <property type="match status" value="1"/>
</dbReference>
<dbReference type="PANTHER" id="PTHR43611:SF3">
    <property type="entry name" value="FLAVIN MONONUCLEOTIDE HYDROLASE 1, CHLOROPLATIC"/>
    <property type="match status" value="1"/>
</dbReference>
<protein>
    <submittedName>
        <fullName evidence="1">2-haloacid dehalogenase</fullName>
    </submittedName>
</protein>
<sequence>MNRPNRPDTVIFDIGGVLLDWDPRHLYRKLFTDEMEMETFLTDICSPQWNARLEAGLSAAQGVSELTTIYPDHAELITAWDQRSAEFIAGPIEQTVKLVEQLHRTGVELYALTNWSAENFDLVRKRFAFFNCFKTIVVSGEVGLLKPNPEIYQLLLERIDKKPQQCLFIDDNKANVEAADNLGFHTIHFTDALDLRQHLIRDGFGVGSL</sequence>
<dbReference type="RefSeq" id="WP_092225777.1">
    <property type="nucleotide sequence ID" value="NZ_FNJI01000040.1"/>
</dbReference>
<dbReference type="PANTHER" id="PTHR43611">
    <property type="entry name" value="ALPHA-D-GLUCOSE 1-PHOSPHATE PHOSPHATASE"/>
    <property type="match status" value="1"/>
</dbReference>
<keyword evidence="2" id="KW-1185">Reference proteome</keyword>
<dbReference type="Gene3D" id="1.10.150.240">
    <property type="entry name" value="Putative phosphatase, domain 2"/>
    <property type="match status" value="1"/>
</dbReference>
<evidence type="ECO:0000313" key="2">
    <source>
        <dbReference type="Proteomes" id="UP000199073"/>
    </source>
</evidence>
<dbReference type="CDD" id="cd02603">
    <property type="entry name" value="HAD_sEH-N_like"/>
    <property type="match status" value="1"/>
</dbReference>
<dbReference type="SUPFAM" id="SSF56784">
    <property type="entry name" value="HAD-like"/>
    <property type="match status" value="1"/>
</dbReference>
<name>A0A1H0V425_9BACT</name>
<dbReference type="AlphaFoldDB" id="A0A1H0V425"/>